<dbReference type="Gene3D" id="3.40.47.10">
    <property type="match status" value="1"/>
</dbReference>
<protein>
    <recommendedName>
        <fullName evidence="2">beta-ketoacyl-[acyl-carrier-protein] synthase I</fullName>
        <ecNumber evidence="2">2.3.1.41</ecNumber>
    </recommendedName>
</protein>
<dbReference type="AlphaFoldDB" id="A0A830HID5"/>
<dbReference type="Proteomes" id="UP000660262">
    <property type="component" value="Unassembled WGS sequence"/>
</dbReference>
<feature type="domain" description="Ketosynthase family 3 (KS3)" evidence="5">
    <location>
        <begin position="4"/>
        <end position="493"/>
    </location>
</feature>
<evidence type="ECO:0000256" key="2">
    <source>
        <dbReference type="ARBA" id="ARBA00013191"/>
    </source>
</evidence>
<dbReference type="PANTHER" id="PTHR11712">
    <property type="entry name" value="POLYKETIDE SYNTHASE-RELATED"/>
    <property type="match status" value="1"/>
</dbReference>
<reference evidence="6" key="1">
    <citation type="submission" date="2020-10" db="EMBL/GenBank/DDBJ databases">
        <title>Unveiling of a novel bifunctional photoreceptor, Dualchrome1, isolated from a cosmopolitan green alga.</title>
        <authorList>
            <person name="Suzuki S."/>
            <person name="Kawachi M."/>
        </authorList>
    </citation>
    <scope>NUCLEOTIDE SEQUENCE</scope>
    <source>
        <strain evidence="6">NIES 2893</strain>
    </source>
</reference>
<dbReference type="GO" id="GO:0006633">
    <property type="term" value="P:fatty acid biosynthetic process"/>
    <property type="evidence" value="ECO:0007669"/>
    <property type="project" value="TreeGrafter"/>
</dbReference>
<evidence type="ECO:0000313" key="6">
    <source>
        <dbReference type="EMBL" id="GHP04817.1"/>
    </source>
</evidence>
<organism evidence="6 7">
    <name type="scientific">Pycnococcus provasolii</name>
    <dbReference type="NCBI Taxonomy" id="41880"/>
    <lineage>
        <taxon>Eukaryota</taxon>
        <taxon>Viridiplantae</taxon>
        <taxon>Chlorophyta</taxon>
        <taxon>Pseudoscourfieldiophyceae</taxon>
        <taxon>Pseudoscourfieldiales</taxon>
        <taxon>Pycnococcaceae</taxon>
        <taxon>Pycnococcus</taxon>
    </lineage>
</organism>
<accession>A0A830HID5</accession>
<gene>
    <name evidence="6" type="ORF">PPROV_000356900</name>
</gene>
<dbReference type="EC" id="2.3.1.41" evidence="2"/>
<dbReference type="PROSITE" id="PS52004">
    <property type="entry name" value="KS3_2"/>
    <property type="match status" value="1"/>
</dbReference>
<dbReference type="EMBL" id="BNJQ01000008">
    <property type="protein sequence ID" value="GHP04817.1"/>
    <property type="molecule type" value="Genomic_DNA"/>
</dbReference>
<comment type="similarity">
    <text evidence="1 4">Belongs to the thiolase-like superfamily. Beta-ketoacyl-ACP synthases family.</text>
</comment>
<evidence type="ECO:0000256" key="4">
    <source>
        <dbReference type="RuleBase" id="RU003694"/>
    </source>
</evidence>
<dbReference type="GO" id="GO:0004315">
    <property type="term" value="F:3-oxoacyl-[acyl-carrier-protein] synthase activity"/>
    <property type="evidence" value="ECO:0007669"/>
    <property type="project" value="UniProtKB-EC"/>
</dbReference>
<evidence type="ECO:0000256" key="3">
    <source>
        <dbReference type="ARBA" id="ARBA00022679"/>
    </source>
</evidence>
<proteinExistence type="inferred from homology"/>
<dbReference type="InterPro" id="IPR016039">
    <property type="entry name" value="Thiolase-like"/>
</dbReference>
<evidence type="ECO:0000256" key="1">
    <source>
        <dbReference type="ARBA" id="ARBA00008467"/>
    </source>
</evidence>
<sequence>MSALRRVVVTGVGLVTPLGITTRAVWRALTEVPQGDEDGKSSNTSGIKRHAVPQFVDTYAAHGFAAGQDASTSSLMSQALGGESANVTAAMVPRGTEHNAQFPGPEGQLASAGVDPRRHALFTAYALLAAAEAARNAHLDGRLGEPDSRLGCSIGSGMGSVADIAAYGASMAVLGAASNRRVSPHFVPRVLANAAASAVSVRYGAAGPLAASATACAAGSAAISEAAMWIRLGLADAAFAGGADACADAVAISGFQRMRALAGGADDSDDGGDKSAAETCRPFHADRSGFVLGEGAAVLVLESLEHALERGAPIYCELAGIGMSADAHHAAAPDPEGRGVANAVRACLKDAKLAPRDVGYINAHATSTPAGDIAEMRGLATAMAPDAAHNSCYVGATKAATGHLLGAAGAVEAALAALAVHHGVVPSTLHTDVVDPRISEIASEGGLEIVHAGAHGSHGVAWPSGADGRSRLRVALSNASGFGGSNVCLLFQEHDTR</sequence>
<dbReference type="SUPFAM" id="SSF53901">
    <property type="entry name" value="Thiolase-like"/>
    <property type="match status" value="2"/>
</dbReference>
<dbReference type="Pfam" id="PF02801">
    <property type="entry name" value="Ketoacyl-synt_C"/>
    <property type="match status" value="1"/>
</dbReference>
<dbReference type="Pfam" id="PF00109">
    <property type="entry name" value="ketoacyl-synt"/>
    <property type="match status" value="1"/>
</dbReference>
<evidence type="ECO:0000313" key="7">
    <source>
        <dbReference type="Proteomes" id="UP000660262"/>
    </source>
</evidence>
<dbReference type="GO" id="GO:0005739">
    <property type="term" value="C:mitochondrion"/>
    <property type="evidence" value="ECO:0007669"/>
    <property type="project" value="TreeGrafter"/>
</dbReference>
<dbReference type="InterPro" id="IPR020841">
    <property type="entry name" value="PKS_Beta-ketoAc_synthase_dom"/>
</dbReference>
<dbReference type="OrthoDB" id="5334845at2759"/>
<name>A0A830HID5_9CHLO</name>
<keyword evidence="3 4" id="KW-0808">Transferase</keyword>
<comment type="caution">
    <text evidence="6">The sequence shown here is derived from an EMBL/GenBank/DDBJ whole genome shotgun (WGS) entry which is preliminary data.</text>
</comment>
<dbReference type="SMART" id="SM00825">
    <property type="entry name" value="PKS_KS"/>
    <property type="match status" value="1"/>
</dbReference>
<dbReference type="InterPro" id="IPR000794">
    <property type="entry name" value="Beta-ketoacyl_synthase"/>
</dbReference>
<dbReference type="InterPro" id="IPR014030">
    <property type="entry name" value="Ketoacyl_synth_N"/>
</dbReference>
<dbReference type="PANTHER" id="PTHR11712:SF336">
    <property type="entry name" value="3-OXOACYL-[ACYL-CARRIER-PROTEIN] SYNTHASE, MITOCHONDRIAL"/>
    <property type="match status" value="1"/>
</dbReference>
<evidence type="ECO:0000259" key="5">
    <source>
        <dbReference type="PROSITE" id="PS52004"/>
    </source>
</evidence>
<dbReference type="InterPro" id="IPR014031">
    <property type="entry name" value="Ketoacyl_synth_C"/>
</dbReference>
<keyword evidence="7" id="KW-1185">Reference proteome</keyword>